<keyword evidence="5" id="KW-0677">Repeat</keyword>
<comment type="similarity">
    <text evidence="2 11">Belongs to the Mediator complex subunit 16 family.</text>
</comment>
<organism evidence="14 15">
    <name type="scientific">Blomia tropicalis</name>
    <name type="common">Mite</name>
    <dbReference type="NCBI Taxonomy" id="40697"/>
    <lineage>
        <taxon>Eukaryota</taxon>
        <taxon>Metazoa</taxon>
        <taxon>Ecdysozoa</taxon>
        <taxon>Arthropoda</taxon>
        <taxon>Chelicerata</taxon>
        <taxon>Arachnida</taxon>
        <taxon>Acari</taxon>
        <taxon>Acariformes</taxon>
        <taxon>Sarcoptiformes</taxon>
        <taxon>Astigmata</taxon>
        <taxon>Glycyphagoidea</taxon>
        <taxon>Echimyopodidae</taxon>
        <taxon>Blomia</taxon>
    </lineage>
</organism>
<reference evidence="14" key="1">
    <citation type="submission" date="2022-12" db="EMBL/GenBank/DDBJ databases">
        <title>Genome assemblies of Blomia tropicalis.</title>
        <authorList>
            <person name="Cui Y."/>
        </authorList>
    </citation>
    <scope>NUCLEOTIDE SEQUENCE</scope>
    <source>
        <tissue evidence="14">Adult mites</tissue>
    </source>
</reference>
<comment type="function">
    <text evidence="11">Component of the Mediator complex, a coactivator involved in the regulated transcription of nearly all RNA polymerase II-dependent genes. Mediator functions as a bridge to convey information from gene-specific regulatory proteins to the basal RNA polymerase II transcription machinery. Mediator is recruited to promoters by direct interactions with regulatory proteins and serves as a scaffold for the assembly of a functional preinitiation complex with RNA polymerase II and the general transcription factors.</text>
</comment>
<dbReference type="OMA" id="EIWQPKE"/>
<evidence type="ECO:0000256" key="6">
    <source>
        <dbReference type="ARBA" id="ARBA00023015"/>
    </source>
</evidence>
<keyword evidence="7 11" id="KW-0010">Activator</keyword>
<dbReference type="EMBL" id="JAPWDV010000001">
    <property type="protein sequence ID" value="KAJ6224333.1"/>
    <property type="molecule type" value="Genomic_DNA"/>
</dbReference>
<gene>
    <name evidence="11" type="primary">MED16</name>
    <name evidence="14" type="ORF">RDWZM_002878</name>
</gene>
<proteinExistence type="inferred from homology"/>
<keyword evidence="9 11" id="KW-0539">Nucleus</keyword>
<dbReference type="InterPro" id="IPR048616">
    <property type="entry name" value="MED16_bridge"/>
</dbReference>
<keyword evidence="6 11" id="KW-0805">Transcription regulation</keyword>
<dbReference type="GO" id="GO:0045893">
    <property type="term" value="P:positive regulation of DNA-templated transcription"/>
    <property type="evidence" value="ECO:0007669"/>
    <property type="project" value="TreeGrafter"/>
</dbReference>
<sequence length="813" mass="92784">MEHFYSVLRNEPLLHAKSFLENGILDVKSSLSNNNVLAFTSNIDLLDSSQKNLRIHVYVIDLNLPYYPYLVSSYEDNITVLEWDNKSTKLLIGDETGSIQVWSTCDYLISEWQLIYSHCFSGDIILAGIWFQNGTKFQINSEKKDTNVAYQEKFRYTKNTPSVVQFGNTHTDGFLCLTSSGFIYAHLFCSDGKTMTGYDLLCNYRSKYQRMDISHMKNGNFLICTSSGDARLPLTCFTVKVEIKHKDKSKLELTCQPFSSFTLNCVQANSNTQLPYTNITNLRFMILDIPNSILVSASGANGSIIELWELSEKTLTFHPAIHNLLQQQNQKIEINPTVSCWKYITSTSFSSHLSAIITPKTNLFDINPSPSFLIAAFTDDTIKCLNQENLQLLTELNLSTITINNQTNVNKNPKLIHPNIIPPVNTNRNNNWQKLSTIRNLQLTWSSSAMIAIDSYSQIHLFRLSPTMEPNVAMSLNHAQLMLEYSIMTGNDYWDILISMKPSYVETICDRINDCFLSKQQNQSMQQKWLDSVLQLKATLFRCINPGPSTNHLCKAGDYHTSKMLYAIFETIKRLIRAREYFDNEGPAEKLSHIIQSKPTDIQMLNLDKILIMLDSKDFTVETNTQLAFKYLFQWVYDLSLYILASIPQQYNQNQYRLPGVGLVFDTKAVNTLRELLVILRFWGIMNSTVLPTILKLQDNCDVIATIFKLLSKVVASAQSDKFEENLVDECCLLSNQVVIPQMELCPKSIGIASPTLYGNTLPLIFDYGEEPSFMKYSVKIHSIDGSTNYFFSKKRNNNYHNSSILLKFKAVL</sequence>
<dbReference type="SUPFAM" id="SSF69322">
    <property type="entry name" value="Tricorn protease domain 2"/>
    <property type="match status" value="1"/>
</dbReference>
<dbReference type="Pfam" id="PF11635">
    <property type="entry name" value="Med16_N"/>
    <property type="match status" value="1"/>
</dbReference>
<comment type="caution">
    <text evidence="14">The sequence shown here is derived from an EMBL/GenBank/DDBJ whole genome shotgun (WGS) entry which is preliminary data.</text>
</comment>
<dbReference type="InterPro" id="IPR048338">
    <property type="entry name" value="Mediator_Med16"/>
</dbReference>
<feature type="domain" description="Mediator complex subunit Med16 N-terminal" evidence="12">
    <location>
        <begin position="120"/>
        <end position="403"/>
    </location>
</feature>
<evidence type="ECO:0000256" key="10">
    <source>
        <dbReference type="ARBA" id="ARBA00032015"/>
    </source>
</evidence>
<dbReference type="PANTHER" id="PTHR13224:SF6">
    <property type="entry name" value="MEDIATOR OF RNA POLYMERASE II TRANSCRIPTION SUBUNIT 16"/>
    <property type="match status" value="1"/>
</dbReference>
<evidence type="ECO:0000256" key="4">
    <source>
        <dbReference type="ARBA" id="ARBA00022574"/>
    </source>
</evidence>
<evidence type="ECO:0000256" key="9">
    <source>
        <dbReference type="ARBA" id="ARBA00023242"/>
    </source>
</evidence>
<evidence type="ECO:0000259" key="12">
    <source>
        <dbReference type="Pfam" id="PF11635"/>
    </source>
</evidence>
<evidence type="ECO:0000256" key="3">
    <source>
        <dbReference type="ARBA" id="ARBA00019614"/>
    </source>
</evidence>
<evidence type="ECO:0000313" key="15">
    <source>
        <dbReference type="Proteomes" id="UP001142055"/>
    </source>
</evidence>
<dbReference type="InterPro" id="IPR021665">
    <property type="entry name" value="Mediator_Med16_N"/>
</dbReference>
<evidence type="ECO:0000256" key="5">
    <source>
        <dbReference type="ARBA" id="ARBA00022737"/>
    </source>
</evidence>
<evidence type="ECO:0000256" key="2">
    <source>
        <dbReference type="ARBA" id="ARBA00006543"/>
    </source>
</evidence>
<dbReference type="PANTHER" id="PTHR13224">
    <property type="entry name" value="THYROID HORMONE RECEPTOR-ASSOCIATED PROTEIN-RELATED"/>
    <property type="match status" value="1"/>
</dbReference>
<keyword evidence="15" id="KW-1185">Reference proteome</keyword>
<protein>
    <recommendedName>
        <fullName evidence="3 11">Mediator of RNA polymerase II transcription subunit 16</fullName>
    </recommendedName>
    <alternativeName>
        <fullName evidence="10 11">Mediator complex subunit 16</fullName>
    </alternativeName>
</protein>
<dbReference type="Proteomes" id="UP001142055">
    <property type="component" value="Chromosome 1"/>
</dbReference>
<evidence type="ECO:0000313" key="14">
    <source>
        <dbReference type="EMBL" id="KAJ6224333.1"/>
    </source>
</evidence>
<evidence type="ECO:0000256" key="11">
    <source>
        <dbReference type="RuleBase" id="RU364149"/>
    </source>
</evidence>
<comment type="subunit">
    <text evidence="11">Component of the Mediator complex.</text>
</comment>
<dbReference type="Pfam" id="PF20718">
    <property type="entry name" value="Med16_bridge"/>
    <property type="match status" value="1"/>
</dbReference>
<evidence type="ECO:0000256" key="8">
    <source>
        <dbReference type="ARBA" id="ARBA00023163"/>
    </source>
</evidence>
<dbReference type="GO" id="GO:0016592">
    <property type="term" value="C:mediator complex"/>
    <property type="evidence" value="ECO:0007669"/>
    <property type="project" value="InterPro"/>
</dbReference>
<accession>A0A9Q0RQB3</accession>
<feature type="domain" description="Mediator of RNA polymerase II transcription subunit 16 central helical bridge" evidence="13">
    <location>
        <begin position="482"/>
        <end position="683"/>
    </location>
</feature>
<evidence type="ECO:0000259" key="13">
    <source>
        <dbReference type="Pfam" id="PF20718"/>
    </source>
</evidence>
<comment type="subcellular location">
    <subcellularLocation>
        <location evidence="1 11">Nucleus</location>
    </subcellularLocation>
</comment>
<keyword evidence="8 11" id="KW-0804">Transcription</keyword>
<keyword evidence="4" id="KW-0853">WD repeat</keyword>
<dbReference type="AlphaFoldDB" id="A0A9Q0RQB3"/>
<evidence type="ECO:0000256" key="7">
    <source>
        <dbReference type="ARBA" id="ARBA00023159"/>
    </source>
</evidence>
<name>A0A9Q0RQB3_BLOTA</name>
<evidence type="ECO:0000256" key="1">
    <source>
        <dbReference type="ARBA" id="ARBA00004123"/>
    </source>
</evidence>